<dbReference type="GO" id="GO:0004523">
    <property type="term" value="F:RNA-DNA hybrid ribonuclease activity"/>
    <property type="evidence" value="ECO:0007669"/>
    <property type="project" value="InterPro"/>
</dbReference>
<protein>
    <recommendedName>
        <fullName evidence="1">RNase H type-1 domain-containing protein</fullName>
    </recommendedName>
</protein>
<evidence type="ECO:0000313" key="3">
    <source>
        <dbReference type="Proteomes" id="UP000187609"/>
    </source>
</evidence>
<dbReference type="AlphaFoldDB" id="A0A314KLY1"/>
<evidence type="ECO:0000313" key="2">
    <source>
        <dbReference type="EMBL" id="OIT29739.1"/>
    </source>
</evidence>
<comment type="caution">
    <text evidence="2">The sequence shown here is derived from an EMBL/GenBank/DDBJ whole genome shotgun (WGS) entry which is preliminary data.</text>
</comment>
<feature type="non-terminal residue" evidence="2">
    <location>
        <position position="1"/>
    </location>
</feature>
<dbReference type="Gene3D" id="3.30.420.10">
    <property type="entry name" value="Ribonuclease H-like superfamily/Ribonuclease H"/>
    <property type="match status" value="1"/>
</dbReference>
<dbReference type="PANTHER" id="PTHR47723">
    <property type="entry name" value="OS05G0353850 PROTEIN"/>
    <property type="match status" value="1"/>
</dbReference>
<dbReference type="InterPro" id="IPR053151">
    <property type="entry name" value="RNase_H-like"/>
</dbReference>
<organism evidence="2 3">
    <name type="scientific">Nicotiana attenuata</name>
    <name type="common">Coyote tobacco</name>
    <dbReference type="NCBI Taxonomy" id="49451"/>
    <lineage>
        <taxon>Eukaryota</taxon>
        <taxon>Viridiplantae</taxon>
        <taxon>Streptophyta</taxon>
        <taxon>Embryophyta</taxon>
        <taxon>Tracheophyta</taxon>
        <taxon>Spermatophyta</taxon>
        <taxon>Magnoliopsida</taxon>
        <taxon>eudicotyledons</taxon>
        <taxon>Gunneridae</taxon>
        <taxon>Pentapetalae</taxon>
        <taxon>asterids</taxon>
        <taxon>lamiids</taxon>
        <taxon>Solanales</taxon>
        <taxon>Solanaceae</taxon>
        <taxon>Nicotianoideae</taxon>
        <taxon>Nicotianeae</taxon>
        <taxon>Nicotiana</taxon>
    </lineage>
</organism>
<dbReference type="CDD" id="cd06222">
    <property type="entry name" value="RNase_H_like"/>
    <property type="match status" value="1"/>
</dbReference>
<dbReference type="SUPFAM" id="SSF53098">
    <property type="entry name" value="Ribonuclease H-like"/>
    <property type="match status" value="1"/>
</dbReference>
<dbReference type="EMBL" id="MJEQ01001707">
    <property type="protein sequence ID" value="OIT29739.1"/>
    <property type="molecule type" value="Genomic_DNA"/>
</dbReference>
<dbReference type="PANTHER" id="PTHR47723:SF23">
    <property type="entry name" value="REVERSE TRANSCRIPTASE-LIKE PROTEIN"/>
    <property type="match status" value="1"/>
</dbReference>
<dbReference type="InterPro" id="IPR044730">
    <property type="entry name" value="RNase_H-like_dom_plant"/>
</dbReference>
<dbReference type="InterPro" id="IPR002156">
    <property type="entry name" value="RNaseH_domain"/>
</dbReference>
<reference evidence="2" key="1">
    <citation type="submission" date="2016-11" db="EMBL/GenBank/DDBJ databases">
        <title>The genome of Nicotiana attenuata.</title>
        <authorList>
            <person name="Xu S."/>
            <person name="Brockmoeller T."/>
            <person name="Gaquerel E."/>
            <person name="Navarro A."/>
            <person name="Kuhl H."/>
            <person name="Gase K."/>
            <person name="Ling Z."/>
            <person name="Zhou W."/>
            <person name="Kreitzer C."/>
            <person name="Stanke M."/>
            <person name="Tang H."/>
            <person name="Lyons E."/>
            <person name="Pandey P."/>
            <person name="Pandey S.P."/>
            <person name="Timmermann B."/>
            <person name="Baldwin I.T."/>
        </authorList>
    </citation>
    <scope>NUCLEOTIDE SEQUENCE [LARGE SCALE GENOMIC DNA]</scope>
    <source>
        <strain evidence="2">UT</strain>
    </source>
</reference>
<proteinExistence type="predicted"/>
<dbReference type="InterPro" id="IPR036397">
    <property type="entry name" value="RNaseH_sf"/>
</dbReference>
<gene>
    <name evidence="2" type="ORF">A4A49_59120</name>
</gene>
<evidence type="ECO:0000259" key="1">
    <source>
        <dbReference type="Pfam" id="PF13456"/>
    </source>
</evidence>
<accession>A0A314KLY1</accession>
<dbReference type="Proteomes" id="UP000187609">
    <property type="component" value="Unassembled WGS sequence"/>
</dbReference>
<dbReference type="Pfam" id="PF13456">
    <property type="entry name" value="RVT_3"/>
    <property type="match status" value="1"/>
</dbReference>
<feature type="domain" description="RNase H type-1" evidence="1">
    <location>
        <begin position="33"/>
        <end position="151"/>
    </location>
</feature>
<sequence>EFKYCTNSPNHVPPTTTISIKWLPPTHLSLKLNIDGSFKGKYKKGGIGGIFRNSRGDWILGYLNSAIAYTPAYMELLALKTGLQLALDKTFVNLEIETDATYVISLLNNDTCSIYSNLVTECRSLLKKLQNSPIQHNFREGNKVAHFLATQGSKQANSTALYLMEQPPNSLLKVIHEDKIGCTKRRTISTAIVTNLVELGNPFVTCTTDVDNMVAEPMNEPNGTLYLCN</sequence>
<name>A0A314KLY1_NICAT</name>
<dbReference type="GO" id="GO:0003676">
    <property type="term" value="F:nucleic acid binding"/>
    <property type="evidence" value="ECO:0007669"/>
    <property type="project" value="InterPro"/>
</dbReference>
<dbReference type="Gramene" id="OIT29739">
    <property type="protein sequence ID" value="OIT29739"/>
    <property type="gene ID" value="A4A49_59120"/>
</dbReference>
<dbReference type="InterPro" id="IPR012337">
    <property type="entry name" value="RNaseH-like_sf"/>
</dbReference>
<dbReference type="SMR" id="A0A314KLY1"/>
<keyword evidence="3" id="KW-1185">Reference proteome</keyword>
<feature type="non-terminal residue" evidence="2">
    <location>
        <position position="229"/>
    </location>
</feature>